<name>A0AAV7JHU2_9METZ</name>
<dbReference type="EMBL" id="JAKMXF010000331">
    <property type="protein sequence ID" value="KAI6648389.1"/>
    <property type="molecule type" value="Genomic_DNA"/>
</dbReference>
<dbReference type="AlphaFoldDB" id="A0AAV7JHU2"/>
<gene>
    <name evidence="1" type="ORF">LOD99_8179</name>
</gene>
<evidence type="ECO:0000313" key="1">
    <source>
        <dbReference type="EMBL" id="KAI6648389.1"/>
    </source>
</evidence>
<dbReference type="Proteomes" id="UP001165289">
    <property type="component" value="Unassembled WGS sequence"/>
</dbReference>
<sequence length="121" mass="14152">MDKVFSTRLSQIFFIYSSTVTVGQWNIVEIISNLRSQEWLRQINTEAISSNRISNDLITDISVNQEYYRDLLSEKPIPGNIQYFVKEPFIMHLYMKRQIKVLKYLANDVILHLDAAVSIIP</sequence>
<organism evidence="1 2">
    <name type="scientific">Oopsacas minuta</name>
    <dbReference type="NCBI Taxonomy" id="111878"/>
    <lineage>
        <taxon>Eukaryota</taxon>
        <taxon>Metazoa</taxon>
        <taxon>Porifera</taxon>
        <taxon>Hexactinellida</taxon>
        <taxon>Hexasterophora</taxon>
        <taxon>Lyssacinosida</taxon>
        <taxon>Leucopsacidae</taxon>
        <taxon>Oopsacas</taxon>
    </lineage>
</organism>
<protein>
    <submittedName>
        <fullName evidence="1">Uncharacterized protein</fullName>
    </submittedName>
</protein>
<accession>A0AAV7JHU2</accession>
<keyword evidence="2" id="KW-1185">Reference proteome</keyword>
<proteinExistence type="predicted"/>
<reference evidence="1 2" key="1">
    <citation type="journal article" date="2023" name="BMC Biol.">
        <title>The compact genome of the sponge Oopsacas minuta (Hexactinellida) is lacking key metazoan core genes.</title>
        <authorList>
            <person name="Santini S."/>
            <person name="Schenkelaars Q."/>
            <person name="Jourda C."/>
            <person name="Duchesne M."/>
            <person name="Belahbib H."/>
            <person name="Rocher C."/>
            <person name="Selva M."/>
            <person name="Riesgo A."/>
            <person name="Vervoort M."/>
            <person name="Leys S.P."/>
            <person name="Kodjabachian L."/>
            <person name="Le Bivic A."/>
            <person name="Borchiellini C."/>
            <person name="Claverie J.M."/>
            <person name="Renard E."/>
        </authorList>
    </citation>
    <scope>NUCLEOTIDE SEQUENCE [LARGE SCALE GENOMIC DNA]</scope>
    <source>
        <strain evidence="1">SPO-2</strain>
    </source>
</reference>
<evidence type="ECO:0000313" key="2">
    <source>
        <dbReference type="Proteomes" id="UP001165289"/>
    </source>
</evidence>
<comment type="caution">
    <text evidence="1">The sequence shown here is derived from an EMBL/GenBank/DDBJ whole genome shotgun (WGS) entry which is preliminary data.</text>
</comment>